<name>A0A2M9R6K1_9FLAO</name>
<evidence type="ECO:0000313" key="2">
    <source>
        <dbReference type="EMBL" id="PJR04470.1"/>
    </source>
</evidence>
<evidence type="ECO:0000313" key="3">
    <source>
        <dbReference type="Proteomes" id="UP000231960"/>
    </source>
</evidence>
<sequence>MYNFHFVYLGVYWKFFETQLMKILHFILFSIIMLPNIALAQQDNPELQKMYDEDQSARMSNNIDWTTLSKQDKERENRVFEMIQSGKIVTAKDYYNSAMIFQHGNDTIASSMAVKHMKKAVELDPTINKWLLAAAIDRDLMRRNQPQIYGTQFIKNDETGGKFVRYKIDSTKITDVQRIEFNVETLKEQKIKEQLLNATSLTNLLEGKTLKERIELIRTEYKKGVNSNYDINLSDLILYVNDLLDNEKINEASEIAKLCVQLYPNESYSYISYGAILLKQNYKQDAIKVFYKALELNPNDTDIRAILNHID</sequence>
<organism evidence="2 3">
    <name type="scientific">Avrilella dinanensis</name>
    <dbReference type="NCBI Taxonomy" id="2008672"/>
    <lineage>
        <taxon>Bacteria</taxon>
        <taxon>Pseudomonadati</taxon>
        <taxon>Bacteroidota</taxon>
        <taxon>Flavobacteriia</taxon>
        <taxon>Flavobacteriales</taxon>
        <taxon>Flavobacteriaceae</taxon>
        <taxon>Avrilella</taxon>
    </lineage>
</organism>
<proteinExistence type="predicted"/>
<dbReference type="SUPFAM" id="SSF48452">
    <property type="entry name" value="TPR-like"/>
    <property type="match status" value="1"/>
</dbReference>
<comment type="caution">
    <text evidence="2">The sequence shown here is derived from an EMBL/GenBank/DDBJ whole genome shotgun (WGS) entry which is preliminary data.</text>
</comment>
<dbReference type="OrthoDB" id="9793489at2"/>
<dbReference type="AlphaFoldDB" id="A0A2M9R6K1"/>
<accession>A0A2M9R6K1</accession>
<dbReference type="EMBL" id="NIPO01000001">
    <property type="protein sequence ID" value="PJR04470.1"/>
    <property type="molecule type" value="Genomic_DNA"/>
</dbReference>
<dbReference type="Pfam" id="PF13181">
    <property type="entry name" value="TPR_8"/>
    <property type="match status" value="1"/>
</dbReference>
<gene>
    <name evidence="2" type="ORF">CDL10_07900</name>
</gene>
<dbReference type="Gene3D" id="1.25.40.10">
    <property type="entry name" value="Tetratricopeptide repeat domain"/>
    <property type="match status" value="1"/>
</dbReference>
<protein>
    <submittedName>
        <fullName evidence="2">Uncharacterized protein</fullName>
    </submittedName>
</protein>
<feature type="repeat" description="TPR" evidence="1">
    <location>
        <begin position="267"/>
        <end position="300"/>
    </location>
</feature>
<dbReference type="PROSITE" id="PS50005">
    <property type="entry name" value="TPR"/>
    <property type="match status" value="1"/>
</dbReference>
<dbReference type="PROSITE" id="PS50293">
    <property type="entry name" value="TPR_REGION"/>
    <property type="match status" value="1"/>
</dbReference>
<keyword evidence="3" id="KW-1185">Reference proteome</keyword>
<dbReference type="Proteomes" id="UP000231960">
    <property type="component" value="Unassembled WGS sequence"/>
</dbReference>
<dbReference type="InterPro" id="IPR019734">
    <property type="entry name" value="TPR_rpt"/>
</dbReference>
<reference evidence="2 3" key="1">
    <citation type="submission" date="2017-06" db="EMBL/GenBank/DDBJ databases">
        <title>Description of Avrilella dinanensis gen. nov. sp. nov.</title>
        <authorList>
            <person name="Leyer C."/>
            <person name="Sassi M."/>
            <person name="Minet J."/>
            <person name="Kayal S."/>
            <person name="Cattoir V."/>
        </authorList>
    </citation>
    <scope>NUCLEOTIDE SEQUENCE [LARGE SCALE GENOMIC DNA]</scope>
    <source>
        <strain evidence="2 3">UR159</strain>
    </source>
</reference>
<dbReference type="InterPro" id="IPR011990">
    <property type="entry name" value="TPR-like_helical_dom_sf"/>
</dbReference>
<keyword evidence="1" id="KW-0802">TPR repeat</keyword>
<evidence type="ECO:0000256" key="1">
    <source>
        <dbReference type="PROSITE-ProRule" id="PRU00339"/>
    </source>
</evidence>